<name>A0A0S4JDV8_BODSA</name>
<dbReference type="Proteomes" id="UP000051952">
    <property type="component" value="Unassembled WGS sequence"/>
</dbReference>
<evidence type="ECO:0000313" key="1">
    <source>
        <dbReference type="EMBL" id="CUG88219.1"/>
    </source>
</evidence>
<proteinExistence type="predicted"/>
<gene>
    <name evidence="1" type="ORF">BSAL_14240</name>
</gene>
<keyword evidence="2" id="KW-1185">Reference proteome</keyword>
<protein>
    <submittedName>
        <fullName evidence="1">Uncharacterized protein</fullName>
    </submittedName>
</protein>
<dbReference type="VEuPathDB" id="TriTrypDB:BSAL_14240"/>
<reference evidence="2" key="1">
    <citation type="submission" date="2015-09" db="EMBL/GenBank/DDBJ databases">
        <authorList>
            <consortium name="Pathogen Informatics"/>
        </authorList>
    </citation>
    <scope>NUCLEOTIDE SEQUENCE [LARGE SCALE GENOMIC DNA]</scope>
    <source>
        <strain evidence="2">Lake Konstanz</strain>
    </source>
</reference>
<evidence type="ECO:0000313" key="2">
    <source>
        <dbReference type="Proteomes" id="UP000051952"/>
    </source>
</evidence>
<sequence length="317" mass="36066">MLAPDKSMLTRAERVFTDFKMQYVAPVAPWTTGGLSYDLHGSIDKLLMEELRTKYSAAKMNGISVDPVTHALRLPEVLPCSKIEIAEMRALHAMYNTDVFEEATNCINMLPGVRNKASERPCKSDGKLTSNWLRMSGFDSSASNNALKLKERDRRSFPWRGGRKISASPGWVAVQARSGDLVLIVEDKESKWHFNNGHVAQIFGQALSCMYHNYFTNSNRHATRPTKIHAVRMYNHFVTFFTLHATEAQVDAVCHHKKLPASFTKMTLESNTQDSACILNKHAPIMRDAREYMGFNMIEYEERREAQLSMAKLRNML</sequence>
<dbReference type="AlphaFoldDB" id="A0A0S4JDV8"/>
<organism evidence="1 2">
    <name type="scientific">Bodo saltans</name>
    <name type="common">Flagellated protozoan</name>
    <dbReference type="NCBI Taxonomy" id="75058"/>
    <lineage>
        <taxon>Eukaryota</taxon>
        <taxon>Discoba</taxon>
        <taxon>Euglenozoa</taxon>
        <taxon>Kinetoplastea</taxon>
        <taxon>Metakinetoplastina</taxon>
        <taxon>Eubodonida</taxon>
        <taxon>Bodonidae</taxon>
        <taxon>Bodo</taxon>
    </lineage>
</organism>
<accession>A0A0S4JDV8</accession>
<dbReference type="EMBL" id="CYKH01001625">
    <property type="protein sequence ID" value="CUG88219.1"/>
    <property type="molecule type" value="Genomic_DNA"/>
</dbReference>